<comment type="caution">
    <text evidence="5">The sequence shown here is derived from an EMBL/GenBank/DDBJ whole genome shotgun (WGS) entry which is preliminary data.</text>
</comment>
<keyword evidence="6" id="KW-1185">Reference proteome</keyword>
<sequence length="276" mass="31525">MTQENGEICMEYKEFSNGVSIPMLGFGTYKIDNADVPAAIQGALDAGYRHFDCAHIYGNEAAIGEAFEKADVKREDLFITSKVWNADQGYDKTLKAFEQTIKDLQMDYLDLYLIHWPNEEDFDLTLDTWKAMETLYKQGKVKAIGVSNFSEDQLKKVFAMCKVKPMVNQIERHPYKVQAELGKFDEDNGIVNEGYSPIGHGHLILEDETINKIAKNHHKTAAQVVLRWHIDTGFVVFPKSSKVARVKENFDIFDFNLDEDEIKAISALDQDKHLNY</sequence>
<evidence type="ECO:0000256" key="3">
    <source>
        <dbReference type="ARBA" id="ARBA00023002"/>
    </source>
</evidence>
<dbReference type="PANTHER" id="PTHR43827">
    <property type="entry name" value="2,5-DIKETO-D-GLUCONIC ACID REDUCTASE"/>
    <property type="match status" value="1"/>
</dbReference>
<dbReference type="InterPro" id="IPR020471">
    <property type="entry name" value="AKR"/>
</dbReference>
<dbReference type="Gene3D" id="3.20.20.100">
    <property type="entry name" value="NADP-dependent oxidoreductase domain"/>
    <property type="match status" value="1"/>
</dbReference>
<dbReference type="InterPro" id="IPR018170">
    <property type="entry name" value="Aldo/ket_reductase_CS"/>
</dbReference>
<evidence type="ECO:0000313" key="5">
    <source>
        <dbReference type="EMBL" id="KRK90484.1"/>
    </source>
</evidence>
<organism evidence="5 6">
    <name type="scientific">Companilactobacillus futsaii JCM 17355</name>
    <dbReference type="NCBI Taxonomy" id="1423818"/>
    <lineage>
        <taxon>Bacteria</taxon>
        <taxon>Bacillati</taxon>
        <taxon>Bacillota</taxon>
        <taxon>Bacilli</taxon>
        <taxon>Lactobacillales</taxon>
        <taxon>Lactobacillaceae</taxon>
        <taxon>Companilactobacillus</taxon>
    </lineage>
</organism>
<keyword evidence="3" id="KW-0560">Oxidoreductase</keyword>
<dbReference type="InterPro" id="IPR023210">
    <property type="entry name" value="NADP_OxRdtase_dom"/>
</dbReference>
<proteinExistence type="inferred from homology"/>
<feature type="domain" description="NADP-dependent oxidoreductase" evidence="4">
    <location>
        <begin position="24"/>
        <end position="269"/>
    </location>
</feature>
<comment type="similarity">
    <text evidence="1">Belongs to the aldo/keto reductase family.</text>
</comment>
<reference evidence="5 6" key="1">
    <citation type="journal article" date="2015" name="Genome Announc.">
        <title>Expanding the biotechnology potential of lactobacilli through comparative genomics of 213 strains and associated genera.</title>
        <authorList>
            <person name="Sun Z."/>
            <person name="Harris H.M."/>
            <person name="McCann A."/>
            <person name="Guo C."/>
            <person name="Argimon S."/>
            <person name="Zhang W."/>
            <person name="Yang X."/>
            <person name="Jeffery I.B."/>
            <person name="Cooney J.C."/>
            <person name="Kagawa T.F."/>
            <person name="Liu W."/>
            <person name="Song Y."/>
            <person name="Salvetti E."/>
            <person name="Wrobel A."/>
            <person name="Rasinkangas P."/>
            <person name="Parkhill J."/>
            <person name="Rea M.C."/>
            <person name="O'Sullivan O."/>
            <person name="Ritari J."/>
            <person name="Douillard F.P."/>
            <person name="Paul Ross R."/>
            <person name="Yang R."/>
            <person name="Briner A.E."/>
            <person name="Felis G.E."/>
            <person name="de Vos W.M."/>
            <person name="Barrangou R."/>
            <person name="Klaenhammer T.R."/>
            <person name="Caufield P.W."/>
            <person name="Cui Y."/>
            <person name="Zhang H."/>
            <person name="O'Toole P.W."/>
        </authorList>
    </citation>
    <scope>NUCLEOTIDE SEQUENCE [LARGE SCALE GENOMIC DNA]</scope>
    <source>
        <strain evidence="5 6">JCM 17355</strain>
    </source>
</reference>
<name>A0ABR5P2T2_9LACO</name>
<gene>
    <name evidence="5" type="ORF">FC88_GL001841</name>
</gene>
<dbReference type="InterPro" id="IPR036812">
    <property type="entry name" value="NAD(P)_OxRdtase_dom_sf"/>
</dbReference>
<accession>A0ABR5P2T2</accession>
<evidence type="ECO:0000313" key="6">
    <source>
        <dbReference type="Proteomes" id="UP000051379"/>
    </source>
</evidence>
<protein>
    <submittedName>
        <fullName evidence="5">Aldo keto reductase</fullName>
    </submittedName>
</protein>
<dbReference type="EMBL" id="AZDO01000147">
    <property type="protein sequence ID" value="KRK90484.1"/>
    <property type="molecule type" value="Genomic_DNA"/>
</dbReference>
<dbReference type="Pfam" id="PF00248">
    <property type="entry name" value="Aldo_ket_red"/>
    <property type="match status" value="1"/>
</dbReference>
<evidence type="ECO:0000259" key="4">
    <source>
        <dbReference type="Pfam" id="PF00248"/>
    </source>
</evidence>
<dbReference type="PIRSF" id="PIRSF000097">
    <property type="entry name" value="AKR"/>
    <property type="match status" value="1"/>
</dbReference>
<dbReference type="PROSITE" id="PS00062">
    <property type="entry name" value="ALDOKETO_REDUCTASE_2"/>
    <property type="match status" value="1"/>
</dbReference>
<dbReference type="PROSITE" id="PS00798">
    <property type="entry name" value="ALDOKETO_REDUCTASE_1"/>
    <property type="match status" value="1"/>
</dbReference>
<dbReference type="Proteomes" id="UP000051379">
    <property type="component" value="Unassembled WGS sequence"/>
</dbReference>
<dbReference type="SUPFAM" id="SSF51430">
    <property type="entry name" value="NAD(P)-linked oxidoreductase"/>
    <property type="match status" value="1"/>
</dbReference>
<evidence type="ECO:0000256" key="2">
    <source>
        <dbReference type="ARBA" id="ARBA00022857"/>
    </source>
</evidence>
<keyword evidence="2" id="KW-0521">NADP</keyword>
<evidence type="ECO:0000256" key="1">
    <source>
        <dbReference type="ARBA" id="ARBA00007905"/>
    </source>
</evidence>
<dbReference type="CDD" id="cd19071">
    <property type="entry name" value="AKR_AKR1-5-like"/>
    <property type="match status" value="1"/>
</dbReference>
<dbReference type="PANTHER" id="PTHR43827:SF3">
    <property type="entry name" value="NADP-DEPENDENT OXIDOREDUCTASE DOMAIN-CONTAINING PROTEIN"/>
    <property type="match status" value="1"/>
</dbReference>
<dbReference type="PRINTS" id="PR00069">
    <property type="entry name" value="ALDKETRDTASE"/>
</dbReference>